<name>A0A1G5S3P8_PSEXY</name>
<evidence type="ECO:0000256" key="2">
    <source>
        <dbReference type="ARBA" id="ARBA00007783"/>
    </source>
</evidence>
<reference evidence="11 12" key="1">
    <citation type="submission" date="2016-10" db="EMBL/GenBank/DDBJ databases">
        <authorList>
            <person name="de Groot N.N."/>
        </authorList>
    </citation>
    <scope>NUCLEOTIDE SEQUENCE [LARGE SCALE GENOMIC DNA]</scope>
    <source>
        <strain evidence="11 12">DSM 10317</strain>
    </source>
</reference>
<comment type="subcellular location">
    <subcellularLocation>
        <location evidence="1">Cell inner membrane</location>
        <topology evidence="1">Multi-pass membrane protein</topology>
    </subcellularLocation>
    <subcellularLocation>
        <location evidence="9">Cell membrane</location>
        <topology evidence="9">Multi-pass membrane protein</topology>
    </subcellularLocation>
</comment>
<evidence type="ECO:0000313" key="12">
    <source>
        <dbReference type="Proteomes" id="UP000199428"/>
    </source>
</evidence>
<dbReference type="RefSeq" id="WP_028246270.1">
    <property type="nucleotide sequence ID" value="NZ_FMWK01000016.1"/>
</dbReference>
<comment type="similarity">
    <text evidence="2 9">Belongs to the ABC-2 integral membrane protein family.</text>
</comment>
<evidence type="ECO:0000256" key="5">
    <source>
        <dbReference type="ARBA" id="ARBA00022519"/>
    </source>
</evidence>
<dbReference type="AlphaFoldDB" id="A0A1G5S3P8"/>
<dbReference type="PROSITE" id="PS51012">
    <property type="entry name" value="ABC_TM2"/>
    <property type="match status" value="1"/>
</dbReference>
<keyword evidence="5" id="KW-0997">Cell inner membrane</keyword>
<evidence type="ECO:0000256" key="8">
    <source>
        <dbReference type="ARBA" id="ARBA00023136"/>
    </source>
</evidence>
<sequence length="258" mass="30024">MLDINRIRQNMFIIQQLARRDKRRENASTSLGQVWQILNPFINMMVLVVLFSTIFKTDSFVNYPLYICTGTLIYEFFLLGTNGCMHSLVSNRQFLIKTTIDKNIYVLVKIYVALINLFFSLIIYAGMMIWFKIPFRFINLLVIVDVALFSVFVLGVGKILAVIYVNFADIDYLYKIITLFIFYGTAIFYKPERLTPVLQVVMSWNPIYIGIAIARQLLIDGIFPSIHLWMKLGFYAFVFYLLGSLIFNKMTEDIVAKL</sequence>
<keyword evidence="7 9" id="KW-1133">Transmembrane helix</keyword>
<dbReference type="InterPro" id="IPR047817">
    <property type="entry name" value="ABC2_TM_bact-type"/>
</dbReference>
<accession>A0A1G5S3P8</accession>
<dbReference type="PANTHER" id="PTHR30413:SF8">
    <property type="entry name" value="TRANSPORT PERMEASE PROTEIN"/>
    <property type="match status" value="1"/>
</dbReference>
<keyword evidence="3 9" id="KW-0813">Transport</keyword>
<evidence type="ECO:0000256" key="7">
    <source>
        <dbReference type="ARBA" id="ARBA00022989"/>
    </source>
</evidence>
<feature type="transmembrane region" description="Helical" evidence="9">
    <location>
        <begin position="63"/>
        <end position="85"/>
    </location>
</feature>
<feature type="transmembrane region" description="Helical" evidence="9">
    <location>
        <begin position="172"/>
        <end position="189"/>
    </location>
</feature>
<dbReference type="Proteomes" id="UP000199428">
    <property type="component" value="Unassembled WGS sequence"/>
</dbReference>
<feature type="domain" description="ABC transmembrane type-2" evidence="10">
    <location>
        <begin position="31"/>
        <end position="250"/>
    </location>
</feature>
<dbReference type="GO" id="GO:0015920">
    <property type="term" value="P:lipopolysaccharide transport"/>
    <property type="evidence" value="ECO:0007669"/>
    <property type="project" value="TreeGrafter"/>
</dbReference>
<keyword evidence="6 9" id="KW-0812">Transmembrane</keyword>
<evidence type="ECO:0000256" key="3">
    <source>
        <dbReference type="ARBA" id="ARBA00022448"/>
    </source>
</evidence>
<dbReference type="GO" id="GO:0005886">
    <property type="term" value="C:plasma membrane"/>
    <property type="evidence" value="ECO:0007669"/>
    <property type="project" value="UniProtKB-SubCell"/>
</dbReference>
<gene>
    <name evidence="11" type="ORF">SAMN02910350_02472</name>
</gene>
<dbReference type="PANTHER" id="PTHR30413">
    <property type="entry name" value="INNER MEMBRANE TRANSPORT PERMEASE"/>
    <property type="match status" value="1"/>
</dbReference>
<evidence type="ECO:0000256" key="4">
    <source>
        <dbReference type="ARBA" id="ARBA00022475"/>
    </source>
</evidence>
<dbReference type="InterPro" id="IPR013525">
    <property type="entry name" value="ABC2_TM"/>
</dbReference>
<organism evidence="11 12">
    <name type="scientific">Pseudobutyrivibrio xylanivorans</name>
    <dbReference type="NCBI Taxonomy" id="185007"/>
    <lineage>
        <taxon>Bacteria</taxon>
        <taxon>Bacillati</taxon>
        <taxon>Bacillota</taxon>
        <taxon>Clostridia</taxon>
        <taxon>Lachnospirales</taxon>
        <taxon>Lachnospiraceae</taxon>
        <taxon>Pseudobutyrivibrio</taxon>
    </lineage>
</organism>
<feature type="transmembrane region" description="Helical" evidence="9">
    <location>
        <begin position="137"/>
        <end position="165"/>
    </location>
</feature>
<evidence type="ECO:0000256" key="6">
    <source>
        <dbReference type="ARBA" id="ARBA00022692"/>
    </source>
</evidence>
<dbReference type="Pfam" id="PF01061">
    <property type="entry name" value="ABC2_membrane"/>
    <property type="match status" value="1"/>
</dbReference>
<feature type="transmembrane region" description="Helical" evidence="9">
    <location>
        <begin position="30"/>
        <end position="51"/>
    </location>
</feature>
<feature type="transmembrane region" description="Helical" evidence="9">
    <location>
        <begin position="106"/>
        <end position="131"/>
    </location>
</feature>
<evidence type="ECO:0000256" key="1">
    <source>
        <dbReference type="ARBA" id="ARBA00004429"/>
    </source>
</evidence>
<keyword evidence="8 9" id="KW-0472">Membrane</keyword>
<evidence type="ECO:0000313" key="11">
    <source>
        <dbReference type="EMBL" id="SCZ80788.1"/>
    </source>
</evidence>
<evidence type="ECO:0000259" key="10">
    <source>
        <dbReference type="PROSITE" id="PS51012"/>
    </source>
</evidence>
<dbReference type="GO" id="GO:0140359">
    <property type="term" value="F:ABC-type transporter activity"/>
    <property type="evidence" value="ECO:0007669"/>
    <property type="project" value="InterPro"/>
</dbReference>
<feature type="transmembrane region" description="Helical" evidence="9">
    <location>
        <begin position="226"/>
        <end position="247"/>
    </location>
</feature>
<dbReference type="EMBL" id="FMWK01000016">
    <property type="protein sequence ID" value="SCZ80788.1"/>
    <property type="molecule type" value="Genomic_DNA"/>
</dbReference>
<proteinExistence type="inferred from homology"/>
<keyword evidence="4 9" id="KW-1003">Cell membrane</keyword>
<evidence type="ECO:0000256" key="9">
    <source>
        <dbReference type="RuleBase" id="RU361157"/>
    </source>
</evidence>
<protein>
    <recommendedName>
        <fullName evidence="9">Transport permease protein</fullName>
    </recommendedName>
</protein>